<comment type="caution">
    <text evidence="3">The sequence shown here is derived from an EMBL/GenBank/DDBJ whole genome shotgun (WGS) entry which is preliminary data.</text>
</comment>
<keyword evidence="1" id="KW-0732">Signal</keyword>
<dbReference type="InterPro" id="IPR051465">
    <property type="entry name" value="Cell_Envelope_Struct_Comp"/>
</dbReference>
<dbReference type="GO" id="GO:0005509">
    <property type="term" value="F:calcium ion binding"/>
    <property type="evidence" value="ECO:0007669"/>
    <property type="project" value="InterPro"/>
</dbReference>
<accession>A0A2R5EP92</accession>
<dbReference type="PANTHER" id="PTHR43308:SF5">
    <property type="entry name" value="S-LAYER PROTEIN _ PEPTIDOGLYCAN ENDO-BETA-N-ACETYLGLUCOSAMINIDASE"/>
    <property type="match status" value="1"/>
</dbReference>
<sequence>MKKWSTIFLAAILVLTILNPTGANAELGGTGFKDVSETYWAADEINNLVSIGVLRGFEDNTFKPEAPVTREQFAQIITLAFQLDLPTDQTQSFTDVSTTRWSHKPVEAAKPFLTGYTSPNGKAFFLPAAKATREDVAVALVKTMNYLPDDLENPNILNRFYDGDLISPNLRTYLALAVEKKLLTGYTDNTIRPEDPVTRAQAAALVYRVIKGAAADNQTALQLNVDAPETVSSPTVYISGDVNKGAQVFINNKEAEVVQGQFRVGIQLEAEGVYTYTISARIPGGKTETVTKQVKYEKGAPTLEVKGVPESTDKQTITVSWTVKDANDHSPAVYINGEKQSSYSSSATIKLEEGENTLTFRAENSAGKYTLVTKRVAFLTGGPELIVPDLPASTDQENVTVTWTVKDKNDNSPQVYVNEIQQSSYSNSTKVQLKEGQNTITVRATNNLGKTTLVTKTITFNVGSATLSVGALPETTDKETVTVNWTVKDPNDSSPQIFVNDTAQGSYYSYTTINLQPGDNTITVRAVNKLGKSSEVTKVITFNPPAPTLTLLRAPEASSSSSVTISWSTADKNDYSPIVYIGEERQYSSSKSLSLKEGPNTFIISSTNKYGKTVTVTYNVTYTPVS</sequence>
<feature type="domain" description="SLH" evidence="2">
    <location>
        <begin position="28"/>
        <end position="91"/>
    </location>
</feature>
<name>A0A2R5EP92_9BACL</name>
<keyword evidence="4" id="KW-1185">Reference proteome</keyword>
<dbReference type="SMART" id="SM00060">
    <property type="entry name" value="FN3"/>
    <property type="match status" value="4"/>
</dbReference>
<dbReference type="Pfam" id="PF09136">
    <property type="entry name" value="Glucodextran_B"/>
    <property type="match status" value="1"/>
</dbReference>
<evidence type="ECO:0000313" key="3">
    <source>
        <dbReference type="EMBL" id="GBG08492.1"/>
    </source>
</evidence>
<gene>
    <name evidence="3" type="ORF">PAT3040_03077</name>
</gene>
<dbReference type="RefSeq" id="WP_181376634.1">
    <property type="nucleotide sequence ID" value="NZ_BDQX01000171.1"/>
</dbReference>
<feature type="chain" id="PRO_5015360079" description="SLH domain-containing protein" evidence="1">
    <location>
        <begin position="26"/>
        <end position="626"/>
    </location>
</feature>
<dbReference type="AlphaFoldDB" id="A0A2R5EP92"/>
<protein>
    <recommendedName>
        <fullName evidence="2">SLH domain-containing protein</fullName>
    </recommendedName>
</protein>
<dbReference type="InterPro" id="IPR013783">
    <property type="entry name" value="Ig-like_fold"/>
</dbReference>
<organism evidence="3 4">
    <name type="scientific">Paenibacillus agaridevorans</name>
    <dbReference type="NCBI Taxonomy" id="171404"/>
    <lineage>
        <taxon>Bacteria</taxon>
        <taxon>Bacillati</taxon>
        <taxon>Bacillota</taxon>
        <taxon>Bacilli</taxon>
        <taxon>Bacillales</taxon>
        <taxon>Paenibacillaceae</taxon>
        <taxon>Paenibacillus</taxon>
    </lineage>
</organism>
<dbReference type="GO" id="GO:0016020">
    <property type="term" value="C:membrane"/>
    <property type="evidence" value="ECO:0007669"/>
    <property type="project" value="InterPro"/>
</dbReference>
<dbReference type="Gene3D" id="2.60.40.10">
    <property type="entry name" value="Immunoglobulins"/>
    <property type="match status" value="4"/>
</dbReference>
<proteinExistence type="predicted"/>
<dbReference type="EMBL" id="BDQX01000171">
    <property type="protein sequence ID" value="GBG08492.1"/>
    <property type="molecule type" value="Genomic_DNA"/>
</dbReference>
<evidence type="ECO:0000259" key="2">
    <source>
        <dbReference type="PROSITE" id="PS51272"/>
    </source>
</evidence>
<dbReference type="Proteomes" id="UP000245202">
    <property type="component" value="Unassembled WGS sequence"/>
</dbReference>
<evidence type="ECO:0000313" key="4">
    <source>
        <dbReference type="Proteomes" id="UP000245202"/>
    </source>
</evidence>
<evidence type="ECO:0000256" key="1">
    <source>
        <dbReference type="SAM" id="SignalP"/>
    </source>
</evidence>
<feature type="signal peptide" evidence="1">
    <location>
        <begin position="1"/>
        <end position="25"/>
    </location>
</feature>
<dbReference type="GO" id="GO:0007156">
    <property type="term" value="P:homophilic cell adhesion via plasma membrane adhesion molecules"/>
    <property type="evidence" value="ECO:0007669"/>
    <property type="project" value="InterPro"/>
</dbReference>
<reference evidence="3 4" key="1">
    <citation type="submission" date="2017-08" db="EMBL/GenBank/DDBJ databases">
        <title>Substantial Increase in Enzyme Production by Combined Drug-Resistance Mutations in Paenibacillus agaridevorans.</title>
        <authorList>
            <person name="Tanaka Y."/>
            <person name="Funane K."/>
            <person name="Hosaka T."/>
            <person name="Shiwa Y."/>
            <person name="Fujita N."/>
            <person name="Miyazaki T."/>
            <person name="Yoshikawa H."/>
            <person name="Murakami K."/>
            <person name="Kasahara K."/>
            <person name="Inaoka T."/>
            <person name="Hiraga Y."/>
            <person name="Ochi K."/>
        </authorList>
    </citation>
    <scope>NUCLEOTIDE SEQUENCE [LARGE SCALE GENOMIC DNA]</scope>
    <source>
        <strain evidence="3 4">T-3040</strain>
    </source>
</reference>
<dbReference type="PRINTS" id="PR00205">
    <property type="entry name" value="CADHERIN"/>
</dbReference>
<dbReference type="PANTHER" id="PTHR43308">
    <property type="entry name" value="OUTER MEMBRANE PROTEIN ALPHA-RELATED"/>
    <property type="match status" value="1"/>
</dbReference>
<dbReference type="InterPro" id="IPR003961">
    <property type="entry name" value="FN3_dom"/>
</dbReference>
<dbReference type="InterPro" id="IPR002126">
    <property type="entry name" value="Cadherin-like_dom"/>
</dbReference>
<dbReference type="InterPro" id="IPR001119">
    <property type="entry name" value="SLH_dom"/>
</dbReference>
<dbReference type="Pfam" id="PF00395">
    <property type="entry name" value="SLH"/>
    <property type="match status" value="2"/>
</dbReference>
<dbReference type="PROSITE" id="PS51272">
    <property type="entry name" value="SLH"/>
    <property type="match status" value="2"/>
</dbReference>
<feature type="domain" description="SLH" evidence="2">
    <location>
        <begin position="157"/>
        <end position="220"/>
    </location>
</feature>